<reference evidence="8" key="2">
    <citation type="submission" date="2021-08" db="EMBL/GenBank/DDBJ databases">
        <authorList>
            <person name="Gostincar C."/>
            <person name="Sun X."/>
            <person name="Song Z."/>
            <person name="Gunde-Cimerman N."/>
        </authorList>
    </citation>
    <scope>NUCLEOTIDE SEQUENCE</scope>
    <source>
        <strain evidence="8">EXF-9911</strain>
    </source>
</reference>
<dbReference type="InterPro" id="IPR000612">
    <property type="entry name" value="PMP3"/>
</dbReference>
<sequence>MGLWGGLFLAIIALFLPPLSVLKRTGCDHHLFINIVLTLFGWTPGILHAWYIILRFPDGRRAAEMREDVRQGRAKVVYQGFGLPAVGAGAYYIPAHQETRHRY</sequence>
<reference evidence="8" key="1">
    <citation type="journal article" date="2021" name="J Fungi (Basel)">
        <title>Virulence traits and population genomics of the black yeast Aureobasidium melanogenum.</title>
        <authorList>
            <person name="Cernosa A."/>
            <person name="Sun X."/>
            <person name="Gostincar C."/>
            <person name="Fang C."/>
            <person name="Gunde-Cimerman N."/>
            <person name="Song Z."/>
        </authorList>
    </citation>
    <scope>NUCLEOTIDE SEQUENCE</scope>
    <source>
        <strain evidence="8">EXF-9911</strain>
    </source>
</reference>
<feature type="signal peptide" evidence="7">
    <location>
        <begin position="1"/>
        <end position="22"/>
    </location>
</feature>
<dbReference type="EMBL" id="JAHFXF010000104">
    <property type="protein sequence ID" value="KAG9696341.1"/>
    <property type="molecule type" value="Genomic_DNA"/>
</dbReference>
<evidence type="ECO:0000256" key="3">
    <source>
        <dbReference type="ARBA" id="ARBA00022692"/>
    </source>
</evidence>
<evidence type="ECO:0008006" key="10">
    <source>
        <dbReference type="Google" id="ProtNLM"/>
    </source>
</evidence>
<keyword evidence="4 6" id="KW-1133">Transmembrane helix</keyword>
<accession>A0A9P8EQM2</accession>
<dbReference type="PANTHER" id="PTHR21659">
    <property type="entry name" value="HYDROPHOBIC PROTEIN RCI2 LOW TEMPERATURE AND SALT RESPONSIVE PROTEIN LTI6 -RELATED"/>
    <property type="match status" value="1"/>
</dbReference>
<comment type="similarity">
    <text evidence="2">Belongs to the UPF0057 (PMP3) family.</text>
</comment>
<feature type="chain" id="PRO_5040241252" description="Plasma membrane proteolipid 3" evidence="7">
    <location>
        <begin position="23"/>
        <end position="103"/>
    </location>
</feature>
<evidence type="ECO:0000313" key="8">
    <source>
        <dbReference type="EMBL" id="KAG9696341.1"/>
    </source>
</evidence>
<dbReference type="Pfam" id="PF01679">
    <property type="entry name" value="Pmp3"/>
    <property type="match status" value="1"/>
</dbReference>
<comment type="caution">
    <text evidence="8">The sequence shown here is derived from an EMBL/GenBank/DDBJ whole genome shotgun (WGS) entry which is preliminary data.</text>
</comment>
<evidence type="ECO:0000256" key="7">
    <source>
        <dbReference type="SAM" id="SignalP"/>
    </source>
</evidence>
<name>A0A9P8EQM2_AURME</name>
<proteinExistence type="inferred from homology"/>
<keyword evidence="3 6" id="KW-0812">Transmembrane</keyword>
<evidence type="ECO:0000256" key="1">
    <source>
        <dbReference type="ARBA" id="ARBA00004370"/>
    </source>
</evidence>
<dbReference type="Proteomes" id="UP000779574">
    <property type="component" value="Unassembled WGS sequence"/>
</dbReference>
<dbReference type="PANTHER" id="PTHR21659:SF42">
    <property type="entry name" value="UPF0057 MEMBRANE PROTEIN ZK632.10-RELATED"/>
    <property type="match status" value="1"/>
</dbReference>
<evidence type="ECO:0000313" key="9">
    <source>
        <dbReference type="Proteomes" id="UP000779574"/>
    </source>
</evidence>
<evidence type="ECO:0000256" key="6">
    <source>
        <dbReference type="SAM" id="Phobius"/>
    </source>
</evidence>
<keyword evidence="7" id="KW-0732">Signal</keyword>
<dbReference type="GO" id="GO:0016020">
    <property type="term" value="C:membrane"/>
    <property type="evidence" value="ECO:0007669"/>
    <property type="project" value="UniProtKB-SubCell"/>
</dbReference>
<evidence type="ECO:0000256" key="2">
    <source>
        <dbReference type="ARBA" id="ARBA00009530"/>
    </source>
</evidence>
<dbReference type="AlphaFoldDB" id="A0A9P8EQM2"/>
<comment type="subcellular location">
    <subcellularLocation>
        <location evidence="1">Membrane</location>
    </subcellularLocation>
</comment>
<feature type="non-terminal residue" evidence="8">
    <location>
        <position position="1"/>
    </location>
</feature>
<protein>
    <recommendedName>
        <fullName evidence="10">Plasma membrane proteolipid 3</fullName>
    </recommendedName>
</protein>
<feature type="transmembrane region" description="Helical" evidence="6">
    <location>
        <begin position="32"/>
        <end position="54"/>
    </location>
</feature>
<evidence type="ECO:0000256" key="4">
    <source>
        <dbReference type="ARBA" id="ARBA00022989"/>
    </source>
</evidence>
<dbReference type="OrthoDB" id="2802411at2759"/>
<keyword evidence="5 6" id="KW-0472">Membrane</keyword>
<organism evidence="8 9">
    <name type="scientific">Aureobasidium melanogenum</name>
    <name type="common">Aureobasidium pullulans var. melanogenum</name>
    <dbReference type="NCBI Taxonomy" id="46634"/>
    <lineage>
        <taxon>Eukaryota</taxon>
        <taxon>Fungi</taxon>
        <taxon>Dikarya</taxon>
        <taxon>Ascomycota</taxon>
        <taxon>Pezizomycotina</taxon>
        <taxon>Dothideomycetes</taxon>
        <taxon>Dothideomycetidae</taxon>
        <taxon>Dothideales</taxon>
        <taxon>Saccotheciaceae</taxon>
        <taxon>Aureobasidium</taxon>
    </lineage>
</organism>
<evidence type="ECO:0000256" key="5">
    <source>
        <dbReference type="ARBA" id="ARBA00023136"/>
    </source>
</evidence>
<feature type="transmembrane region" description="Helical" evidence="6">
    <location>
        <begin position="75"/>
        <end position="93"/>
    </location>
</feature>
<gene>
    <name evidence="8" type="ORF">KCU76_g3796</name>
</gene>